<evidence type="ECO:0000313" key="5">
    <source>
        <dbReference type="EMBL" id="MCT2042959.1"/>
    </source>
</evidence>
<reference evidence="5 6" key="1">
    <citation type="submission" date="2022-04" db="EMBL/GenBank/DDBJ databases">
        <title>Human microbiome associated bacterial genomes.</title>
        <authorList>
            <person name="Sandstrom S."/>
            <person name="Salamzade R."/>
            <person name="Kalan L.R."/>
        </authorList>
    </citation>
    <scope>NUCLEOTIDE SEQUENCE [LARGE SCALE GENOMIC DNA]</scope>
    <source>
        <strain evidence="6">p3-SID1799</strain>
    </source>
</reference>
<dbReference type="Gene3D" id="3.20.20.10">
    <property type="entry name" value="Alanine racemase"/>
    <property type="match status" value="1"/>
</dbReference>
<dbReference type="Pfam" id="PF01168">
    <property type="entry name" value="Ala_racemase_N"/>
    <property type="match status" value="1"/>
</dbReference>
<dbReference type="PROSITE" id="PS01211">
    <property type="entry name" value="UPF0001"/>
    <property type="match status" value="1"/>
</dbReference>
<dbReference type="HAMAP" id="MF_02087">
    <property type="entry name" value="PLP_homeostasis"/>
    <property type="match status" value="1"/>
</dbReference>
<dbReference type="PANTHER" id="PTHR10146:SF14">
    <property type="entry name" value="PYRIDOXAL PHOSPHATE HOMEOSTASIS PROTEIN"/>
    <property type="match status" value="1"/>
</dbReference>
<dbReference type="InterPro" id="IPR029066">
    <property type="entry name" value="PLP-binding_barrel"/>
</dbReference>
<keyword evidence="6" id="KW-1185">Reference proteome</keyword>
<comment type="similarity">
    <text evidence="2 3">Belongs to the pyridoxal phosphate-binding protein YggS/PROSC family.</text>
</comment>
<dbReference type="RefSeq" id="WP_260104266.1">
    <property type="nucleotide sequence ID" value="NZ_JALXSQ010000021.1"/>
</dbReference>
<feature type="domain" description="Alanine racemase N-terminal" evidence="4">
    <location>
        <begin position="22"/>
        <end position="238"/>
    </location>
</feature>
<comment type="function">
    <text evidence="2">Pyridoxal 5'-phosphate (PLP)-binding protein, which is involved in PLP homeostasis.</text>
</comment>
<dbReference type="InterPro" id="IPR001608">
    <property type="entry name" value="Ala_racemase_N"/>
</dbReference>
<proteinExistence type="inferred from homology"/>
<gene>
    <name evidence="5" type="ORF">M3D15_06400</name>
</gene>
<evidence type="ECO:0000313" key="6">
    <source>
        <dbReference type="Proteomes" id="UP001525379"/>
    </source>
</evidence>
<organism evidence="5 6">
    <name type="scientific">Pseudoclavibacter albus</name>
    <dbReference type="NCBI Taxonomy" id="272241"/>
    <lineage>
        <taxon>Bacteria</taxon>
        <taxon>Bacillati</taxon>
        <taxon>Actinomycetota</taxon>
        <taxon>Actinomycetes</taxon>
        <taxon>Micrococcales</taxon>
        <taxon>Microbacteriaceae</taxon>
        <taxon>Pseudoclavibacter</taxon>
    </lineage>
</organism>
<name>A0ABT2HXC7_9MICO</name>
<evidence type="ECO:0000256" key="1">
    <source>
        <dbReference type="ARBA" id="ARBA00022898"/>
    </source>
</evidence>
<dbReference type="SUPFAM" id="SSF51419">
    <property type="entry name" value="PLP-binding barrel"/>
    <property type="match status" value="1"/>
</dbReference>
<dbReference type="NCBIfam" id="TIGR00044">
    <property type="entry name" value="YggS family pyridoxal phosphate-dependent enzyme"/>
    <property type="match status" value="1"/>
</dbReference>
<dbReference type="InterPro" id="IPR011078">
    <property type="entry name" value="PyrdxlP_homeostasis"/>
</dbReference>
<dbReference type="PIRSF" id="PIRSF004848">
    <property type="entry name" value="YBL036c_PLPDEIII"/>
    <property type="match status" value="1"/>
</dbReference>
<dbReference type="PANTHER" id="PTHR10146">
    <property type="entry name" value="PROLINE SYNTHETASE CO-TRANSCRIBED BACTERIAL HOMOLOG PROTEIN"/>
    <property type="match status" value="1"/>
</dbReference>
<comment type="caution">
    <text evidence="5">The sequence shown here is derived from an EMBL/GenBank/DDBJ whole genome shotgun (WGS) entry which is preliminary data.</text>
</comment>
<sequence length="241" mass="26417">MGTTHHDEASGRSEVDSLSGRLARIRNDIREATRAAGRMNEPELIVVTKFHPASLIRDLHELGERNFGESRHPEARDKVAELEALDGVTWHFIGQIQSKKARQIARYVDVIHSIDRIALVDALAPLADERENPIGAFAQLNLTSDDGRGGTSEDELLQLAEAINESPILTLRGVMAIAPLDESPERAFDRVARASERLETRFPGASERSMGMSGDFQAAIERGATHLRIGTAITGKRPLAT</sequence>
<protein>
    <recommendedName>
        <fullName evidence="2">Pyridoxal phosphate homeostasis protein</fullName>
        <shortName evidence="2">PLP homeostasis protein</shortName>
    </recommendedName>
</protein>
<dbReference type="Proteomes" id="UP001525379">
    <property type="component" value="Unassembled WGS sequence"/>
</dbReference>
<evidence type="ECO:0000256" key="2">
    <source>
        <dbReference type="HAMAP-Rule" id="MF_02087"/>
    </source>
</evidence>
<evidence type="ECO:0000256" key="3">
    <source>
        <dbReference type="RuleBase" id="RU004514"/>
    </source>
</evidence>
<accession>A0ABT2HXC7</accession>
<dbReference type="CDD" id="cd00635">
    <property type="entry name" value="PLPDE_III_YBL036c_like"/>
    <property type="match status" value="1"/>
</dbReference>
<dbReference type="EMBL" id="JALXSQ010000021">
    <property type="protein sequence ID" value="MCT2042959.1"/>
    <property type="molecule type" value="Genomic_DNA"/>
</dbReference>
<evidence type="ECO:0000259" key="4">
    <source>
        <dbReference type="Pfam" id="PF01168"/>
    </source>
</evidence>
<keyword evidence="1 2" id="KW-0663">Pyridoxal phosphate</keyword>
<feature type="modified residue" description="N6-(pyridoxal phosphate)lysine" evidence="2">
    <location>
        <position position="49"/>
    </location>
</feature>